<dbReference type="PANTHER" id="PTHR31293">
    <property type="entry name" value="RNI-LIKE SUPERFAMILY PROTEIN"/>
    <property type="match status" value="1"/>
</dbReference>
<reference evidence="2" key="1">
    <citation type="submission" date="2019-07" db="EMBL/GenBank/DDBJ databases">
        <authorList>
            <person name="Dittberner H."/>
        </authorList>
    </citation>
    <scope>NUCLEOTIDE SEQUENCE [LARGE SCALE GENOMIC DNA]</scope>
</reference>
<dbReference type="Gene3D" id="1.20.1280.50">
    <property type="match status" value="1"/>
</dbReference>
<dbReference type="InterPro" id="IPR055294">
    <property type="entry name" value="FBL60-like"/>
</dbReference>
<dbReference type="InterPro" id="IPR001810">
    <property type="entry name" value="F-box_dom"/>
</dbReference>
<evidence type="ECO:0000313" key="3">
    <source>
        <dbReference type="Proteomes" id="UP000489600"/>
    </source>
</evidence>
<name>A0A565BMJ7_9BRAS</name>
<proteinExistence type="predicted"/>
<comment type="caution">
    <text evidence="2">The sequence shown here is derived from an EMBL/GenBank/DDBJ whole genome shotgun (WGS) entry which is preliminary data.</text>
</comment>
<sequence length="197" mass="23354">MKIYSSYTSNTQNLYLPHFFTIDLHLLCTRLNIIVDWISQLPDETLSNILRFVPIKECVSTSALSKRWKHLYRSVLVIDVVWENSMVPEVKREYYVDHFNRCREYLNNFNSFVENMIDLPRTINKFWFRSDIYPSESRLNRWMFRASQPGRLRALCLPIPGGDGWQSRHTLVLSLGLRSVLKLDLGRNFVIQLYGFV</sequence>
<feature type="domain" description="F-box" evidence="1">
    <location>
        <begin position="35"/>
        <end position="85"/>
    </location>
</feature>
<dbReference type="Proteomes" id="UP000489600">
    <property type="component" value="Unassembled WGS sequence"/>
</dbReference>
<keyword evidence="3" id="KW-1185">Reference proteome</keyword>
<dbReference type="Pfam" id="PF00646">
    <property type="entry name" value="F-box"/>
    <property type="match status" value="1"/>
</dbReference>
<dbReference type="AlphaFoldDB" id="A0A565BMJ7"/>
<dbReference type="SUPFAM" id="SSF81383">
    <property type="entry name" value="F-box domain"/>
    <property type="match status" value="1"/>
</dbReference>
<evidence type="ECO:0000259" key="1">
    <source>
        <dbReference type="PROSITE" id="PS50181"/>
    </source>
</evidence>
<protein>
    <recommendedName>
        <fullName evidence="1">F-box domain-containing protein</fullName>
    </recommendedName>
</protein>
<accession>A0A565BMJ7</accession>
<dbReference type="OrthoDB" id="1113691at2759"/>
<dbReference type="PANTHER" id="PTHR31293:SF12">
    <property type="entry name" value="RNI-LIKE SUPERFAMILY PROTEIN"/>
    <property type="match status" value="1"/>
</dbReference>
<evidence type="ECO:0000313" key="2">
    <source>
        <dbReference type="EMBL" id="VVB02419.1"/>
    </source>
</evidence>
<dbReference type="CDD" id="cd22160">
    <property type="entry name" value="F-box_AtFBL13-like"/>
    <property type="match status" value="1"/>
</dbReference>
<gene>
    <name evidence="2" type="ORF">ANE_LOCUS12863</name>
</gene>
<dbReference type="EMBL" id="CABITT030000004">
    <property type="protein sequence ID" value="VVB02419.1"/>
    <property type="molecule type" value="Genomic_DNA"/>
</dbReference>
<organism evidence="2 3">
    <name type="scientific">Arabis nemorensis</name>
    <dbReference type="NCBI Taxonomy" id="586526"/>
    <lineage>
        <taxon>Eukaryota</taxon>
        <taxon>Viridiplantae</taxon>
        <taxon>Streptophyta</taxon>
        <taxon>Embryophyta</taxon>
        <taxon>Tracheophyta</taxon>
        <taxon>Spermatophyta</taxon>
        <taxon>Magnoliopsida</taxon>
        <taxon>eudicotyledons</taxon>
        <taxon>Gunneridae</taxon>
        <taxon>Pentapetalae</taxon>
        <taxon>rosids</taxon>
        <taxon>malvids</taxon>
        <taxon>Brassicales</taxon>
        <taxon>Brassicaceae</taxon>
        <taxon>Arabideae</taxon>
        <taxon>Arabis</taxon>
    </lineage>
</organism>
<dbReference type="InterPro" id="IPR036047">
    <property type="entry name" value="F-box-like_dom_sf"/>
</dbReference>
<dbReference type="PROSITE" id="PS50181">
    <property type="entry name" value="FBOX"/>
    <property type="match status" value="1"/>
</dbReference>
<dbReference type="InterPro" id="IPR053781">
    <property type="entry name" value="F-box_AtFBL13-like"/>
</dbReference>